<reference evidence="1 2" key="1">
    <citation type="submission" date="2017-08" db="EMBL/GenBank/DDBJ databases">
        <title>Resequencing and Reannotation of the genome of Pyrococcus furiosus type strain DSM3638.</title>
        <authorList>
            <person name="Reichelt R.M."/>
            <person name="Bunk B."/>
        </authorList>
    </citation>
    <scope>NUCLEOTIDE SEQUENCE [LARGE SCALE GENOMIC DNA]</scope>
    <source>
        <strain evidence="1 2">DSM 3638</strain>
    </source>
</reference>
<gene>
    <name evidence="1" type="ORF">PFDSM3638_10400</name>
</gene>
<dbReference type="InterPro" id="IPR023885">
    <property type="entry name" value="4Fe4S-binding_SPASM_dom"/>
</dbReference>
<dbReference type="GeneID" id="1469948"/>
<sequence length="197" mass="22932">MDSIPQLLRYLKENEITFPIAFGIIRPGLVGFSDPKDLVISKEREIFDKLYYLYQSAQKYNLPVQKSYILPRGRSMYCGHENPNAYIIDPYLDVYSCWEMIGIEKYRIGKITEEGEFTPTPFYYEARGRDALEFEKCRNCKLLPICMGGCAFVSILKYGTPNAPGCILYPYCEAGLRFYHKLGDKRNIYLNLQEYIT</sequence>
<protein>
    <submittedName>
        <fullName evidence="1">SPASM domain-containing protein</fullName>
    </submittedName>
</protein>
<dbReference type="Gene3D" id="3.20.20.70">
    <property type="entry name" value="Aldolase class I"/>
    <property type="match status" value="1"/>
</dbReference>
<dbReference type="OrthoDB" id="5620at2157"/>
<dbReference type="AlphaFoldDB" id="A0A5C0XRV5"/>
<dbReference type="RefSeq" id="WP_011013207.1">
    <property type="nucleotide sequence ID" value="NC_003413.1"/>
</dbReference>
<proteinExistence type="predicted"/>
<dbReference type="Proteomes" id="UP000324354">
    <property type="component" value="Chromosome"/>
</dbReference>
<evidence type="ECO:0000313" key="2">
    <source>
        <dbReference type="Proteomes" id="UP000324354"/>
    </source>
</evidence>
<dbReference type="EMBL" id="CP023154">
    <property type="protein sequence ID" value="QEK79733.1"/>
    <property type="molecule type" value="Genomic_DNA"/>
</dbReference>
<organism evidence="1 2">
    <name type="scientific">Pyrococcus furiosus (strain ATCC 43587 / DSM 3638 / JCM 8422 / Vc1)</name>
    <dbReference type="NCBI Taxonomy" id="186497"/>
    <lineage>
        <taxon>Archaea</taxon>
        <taxon>Methanobacteriati</taxon>
        <taxon>Methanobacteriota</taxon>
        <taxon>Thermococci</taxon>
        <taxon>Thermococcales</taxon>
        <taxon>Thermococcaceae</taxon>
        <taxon>Pyrococcus</taxon>
    </lineage>
</organism>
<accession>A0A5C0XRV5</accession>
<dbReference type="NCBIfam" id="TIGR04085">
    <property type="entry name" value="rSAM_more_4Fe4S"/>
    <property type="match status" value="1"/>
</dbReference>
<name>A0A5C0XRV5_PYRFU</name>
<evidence type="ECO:0000313" key="1">
    <source>
        <dbReference type="EMBL" id="QEK79733.1"/>
    </source>
</evidence>
<dbReference type="InterPro" id="IPR058240">
    <property type="entry name" value="rSAM_sf"/>
</dbReference>
<dbReference type="SUPFAM" id="SSF102114">
    <property type="entry name" value="Radical SAM enzymes"/>
    <property type="match status" value="1"/>
</dbReference>
<dbReference type="InterPro" id="IPR013785">
    <property type="entry name" value="Aldolase_TIM"/>
</dbReference>